<protein>
    <submittedName>
        <fullName evidence="1">Uncharacterized protein</fullName>
    </submittedName>
</protein>
<evidence type="ECO:0000313" key="2">
    <source>
        <dbReference type="Proteomes" id="UP001153714"/>
    </source>
</evidence>
<name>A0A9N9RD73_9NEOP</name>
<dbReference type="Proteomes" id="UP001153714">
    <property type="component" value="Chromosome 6"/>
</dbReference>
<sequence>MHVTKAQITPRAKSYTSIYDLFGSTPFSNIRYKNSKRANKYTSVFHACRDSTKKNINPDYSTPYVTSEQYQDINRDNSIDYLVRSTSTVFYDLDDIAKRHSFHGLDGINSSNINLLKVMTIPLRSKGFTANSDAIVQECATQIKPKLMPRDSVDINSKKARQFPGEPFLSSEIFLRDDIYSDNKRSYYEREGADRQQKFWSFAKYRTEYTKPIPEEKKHKKKDRGKRTEDPCPCQLFSYACPCTDKKSLTELAKNKSITIDQITSTEKILKEEKKEIKNKVSKNCYTKENKQTDYSVITEKYEVVPVKNEAVLTVEEERNISKLTEGGNNDSTSHKNKTKSIKKRKKITCPNCKENVDVVISTTEEEESVKYVNSSMYCFKEPSTQQSKNSCCSKQKSNQHKSYVSQDNCNHDPRCELIPICQILPSENVYLNHKHTRKQPNPKQAKVIRITKACRHHPPCTVVPSCQRANVLKNNCEYIPPCLHRPRCVNLPLCVPESKTFRYEEPPKIINETESTECPHIPKCKYYPECQYEYVMSNLDNQVAVSPHVQDNCKFHNNYPQQPFAVSPKITGTINASVFTQMASRTVCCCEYSKSCQFDSKDSKCDLTCYTKDSSSSEAIVFIRDVGCQFKTKKNSPIELAQSKISNASFDMVDERMGNCYNNIHTLRYEDKCTSPAEEEDVSEISISVTTFDSHCPTHGGISSKYKNEKRSGFNPQLNISPYVAYATHTSPMVSSIYANENKELCDERASEQVYRNSTVSVKSRRNLKGKCKRIFSVKKRRKSKASTHRFVGYPIHKPVY</sequence>
<dbReference type="EMBL" id="OU893337">
    <property type="protein sequence ID" value="CAG9793966.1"/>
    <property type="molecule type" value="Genomic_DNA"/>
</dbReference>
<evidence type="ECO:0000313" key="1">
    <source>
        <dbReference type="EMBL" id="CAG9793966.1"/>
    </source>
</evidence>
<keyword evidence="2" id="KW-1185">Reference proteome</keyword>
<organism evidence="1 2">
    <name type="scientific">Diatraea saccharalis</name>
    <name type="common">sugarcane borer</name>
    <dbReference type="NCBI Taxonomy" id="40085"/>
    <lineage>
        <taxon>Eukaryota</taxon>
        <taxon>Metazoa</taxon>
        <taxon>Ecdysozoa</taxon>
        <taxon>Arthropoda</taxon>
        <taxon>Hexapoda</taxon>
        <taxon>Insecta</taxon>
        <taxon>Pterygota</taxon>
        <taxon>Neoptera</taxon>
        <taxon>Endopterygota</taxon>
        <taxon>Lepidoptera</taxon>
        <taxon>Glossata</taxon>
        <taxon>Ditrysia</taxon>
        <taxon>Pyraloidea</taxon>
        <taxon>Crambidae</taxon>
        <taxon>Crambinae</taxon>
        <taxon>Diatraea</taxon>
    </lineage>
</organism>
<accession>A0A9N9RD73</accession>
<reference evidence="1" key="2">
    <citation type="submission" date="2022-10" db="EMBL/GenBank/DDBJ databases">
        <authorList>
            <consortium name="ENA_rothamsted_submissions"/>
            <consortium name="culmorum"/>
            <person name="King R."/>
        </authorList>
    </citation>
    <scope>NUCLEOTIDE SEQUENCE</scope>
</reference>
<reference evidence="1" key="1">
    <citation type="submission" date="2021-12" db="EMBL/GenBank/DDBJ databases">
        <authorList>
            <person name="King R."/>
        </authorList>
    </citation>
    <scope>NUCLEOTIDE SEQUENCE</scope>
</reference>
<proteinExistence type="predicted"/>
<dbReference type="AlphaFoldDB" id="A0A9N9RD73"/>
<dbReference type="OrthoDB" id="7445329at2759"/>
<gene>
    <name evidence="1" type="ORF">DIATSA_LOCUS11375</name>
</gene>